<proteinExistence type="predicted"/>
<feature type="chain" id="PRO_5041718910" evidence="2">
    <location>
        <begin position="19"/>
        <end position="156"/>
    </location>
</feature>
<dbReference type="AlphaFoldDB" id="A0AA88IWU5"/>
<keyword evidence="2" id="KW-0732">Signal</keyword>
<feature type="signal peptide" evidence="2">
    <location>
        <begin position="1"/>
        <end position="18"/>
    </location>
</feature>
<feature type="compositionally biased region" description="Basic and acidic residues" evidence="1">
    <location>
        <begin position="70"/>
        <end position="85"/>
    </location>
</feature>
<dbReference type="Proteomes" id="UP001187415">
    <property type="component" value="Unassembled WGS sequence"/>
</dbReference>
<protein>
    <submittedName>
        <fullName evidence="3">Uncharacterized protein</fullName>
    </submittedName>
</protein>
<evidence type="ECO:0000313" key="4">
    <source>
        <dbReference type="Proteomes" id="UP001187415"/>
    </source>
</evidence>
<accession>A0AA88IWU5</accession>
<gene>
    <name evidence="3" type="ORF">Q5P01_000823</name>
</gene>
<keyword evidence="4" id="KW-1185">Reference proteome</keyword>
<evidence type="ECO:0000256" key="1">
    <source>
        <dbReference type="SAM" id="MobiDB-lite"/>
    </source>
</evidence>
<organism evidence="3 4">
    <name type="scientific">Channa striata</name>
    <name type="common">Snakehead murrel</name>
    <name type="synonym">Ophicephalus striatus</name>
    <dbReference type="NCBI Taxonomy" id="64152"/>
    <lineage>
        <taxon>Eukaryota</taxon>
        <taxon>Metazoa</taxon>
        <taxon>Chordata</taxon>
        <taxon>Craniata</taxon>
        <taxon>Vertebrata</taxon>
        <taxon>Euteleostomi</taxon>
        <taxon>Actinopterygii</taxon>
        <taxon>Neopterygii</taxon>
        <taxon>Teleostei</taxon>
        <taxon>Neoteleostei</taxon>
        <taxon>Acanthomorphata</taxon>
        <taxon>Anabantaria</taxon>
        <taxon>Anabantiformes</taxon>
        <taxon>Channoidei</taxon>
        <taxon>Channidae</taxon>
        <taxon>Channa</taxon>
    </lineage>
</organism>
<evidence type="ECO:0000313" key="3">
    <source>
        <dbReference type="EMBL" id="KAK2813454.1"/>
    </source>
</evidence>
<comment type="caution">
    <text evidence="3">The sequence shown here is derived from an EMBL/GenBank/DDBJ whole genome shotgun (WGS) entry which is preliminary data.</text>
</comment>
<dbReference type="EMBL" id="JAUPFM010000093">
    <property type="protein sequence ID" value="KAK2813454.1"/>
    <property type="molecule type" value="Genomic_DNA"/>
</dbReference>
<evidence type="ECO:0000256" key="2">
    <source>
        <dbReference type="SAM" id="SignalP"/>
    </source>
</evidence>
<reference evidence="3" key="1">
    <citation type="submission" date="2023-07" db="EMBL/GenBank/DDBJ databases">
        <title>Chromosome-level Genome Assembly of Striped Snakehead (Channa striata).</title>
        <authorList>
            <person name="Liu H."/>
        </authorList>
    </citation>
    <scope>NUCLEOTIDE SEQUENCE</scope>
    <source>
        <strain evidence="3">Gz</strain>
        <tissue evidence="3">Muscle</tissue>
    </source>
</reference>
<feature type="region of interest" description="Disordered" evidence="1">
    <location>
        <begin position="63"/>
        <end position="85"/>
    </location>
</feature>
<sequence length="156" mass="16989">MEKTLLYTILCLSSLCSASGSSASTKTYSAKCLNGKAVTVDGSAVRPYPYKDYKRLCRSSKCEVSPDPLKSAREGGDGGVWDRHEGLGGREAEERAGCREESCHRARPKGLRRYRAAVMSNKDTITKLAKSVGVPDNKIATVDQILKVANNFSRRA</sequence>
<name>A0AA88IWU5_CHASR</name>